<dbReference type="Pfam" id="PF05114">
    <property type="entry name" value="MbnB_TglH_ChrH"/>
    <property type="match status" value="1"/>
</dbReference>
<feature type="region of interest" description="Disordered" evidence="1">
    <location>
        <begin position="1"/>
        <end position="20"/>
    </location>
</feature>
<dbReference type="RefSeq" id="WP_217075846.1">
    <property type="nucleotide sequence ID" value="NZ_CAJHCY010000045.1"/>
</dbReference>
<proteinExistence type="predicted"/>
<evidence type="ECO:0000256" key="1">
    <source>
        <dbReference type="SAM" id="MobiDB-lite"/>
    </source>
</evidence>
<dbReference type="EMBL" id="JAHPMX010000002">
    <property type="protein sequence ID" value="MBU9355826.1"/>
    <property type="molecule type" value="Genomic_DNA"/>
</dbReference>
<dbReference type="Proteomes" id="UP001196915">
    <property type="component" value="Unassembled WGS sequence"/>
</dbReference>
<comment type="caution">
    <text evidence="2">The sequence shown here is derived from an EMBL/GenBank/DDBJ whole genome shotgun (WGS) entry which is preliminary data.</text>
</comment>
<organism evidence="2 3">
    <name type="scientific">Burkholderia multivorans</name>
    <dbReference type="NCBI Taxonomy" id="87883"/>
    <lineage>
        <taxon>Bacteria</taxon>
        <taxon>Pseudomonadati</taxon>
        <taxon>Pseudomonadota</taxon>
        <taxon>Betaproteobacteria</taxon>
        <taxon>Burkholderiales</taxon>
        <taxon>Burkholderiaceae</taxon>
        <taxon>Burkholderia</taxon>
        <taxon>Burkholderia cepacia complex</taxon>
    </lineage>
</organism>
<evidence type="ECO:0000313" key="2">
    <source>
        <dbReference type="EMBL" id="MBU9355826.1"/>
    </source>
</evidence>
<dbReference type="PANTHER" id="PTHR42194:SF1">
    <property type="entry name" value="UPF0276 PROTEIN HI_1600"/>
    <property type="match status" value="1"/>
</dbReference>
<reference evidence="2" key="1">
    <citation type="submission" date="2021-06" db="EMBL/GenBank/DDBJ databases">
        <title>A collection of bacterial strains from the Burkholderia cepacia Research Laboratory and Repository.</title>
        <authorList>
            <person name="Lipuma J."/>
            <person name="Spilker T."/>
        </authorList>
    </citation>
    <scope>NUCLEOTIDE SEQUENCE</scope>
    <source>
        <strain evidence="2">AU37435</strain>
    </source>
</reference>
<dbReference type="PANTHER" id="PTHR42194">
    <property type="entry name" value="UPF0276 PROTEIN HI_1600"/>
    <property type="match status" value="1"/>
</dbReference>
<gene>
    <name evidence="2" type="ORF">KTE52_05685</name>
</gene>
<name>A0AAP2HHM3_9BURK</name>
<dbReference type="InterPro" id="IPR007801">
    <property type="entry name" value="MbnB/TglH/ChrH"/>
</dbReference>
<dbReference type="NCBIfam" id="NF003818">
    <property type="entry name" value="PRK05409.1"/>
    <property type="match status" value="1"/>
</dbReference>
<sequence length="330" mass="36568">MSTPRRCVSTGGKPSITPSTRVATHLSVKETSRNMATEQALPESARDRADAAARINRDLGVGVGLRDDHYRDFLAAAQPVDWLEVHTENYLGAGGYDLHVLEQVRRDYPLSFHGVGLSIGSAGPLDGGHLERVASLVDRFQPALVSEHLSWSVALTRRLHESLPLPLTFESLDVVVRNVDRLQHALKRTVLIENVARDVSFRQDEMTETDFISELVGRTGCALLVDVTSLYVNQCNHGEDAFEALGRFPADAVRELHVRAYRCRHHADANRRGRRVPTDVWQLYGYAVERFGTVSTLIECDADVPPIAILLDEAATARNVADAFASRRAR</sequence>
<evidence type="ECO:0000313" key="3">
    <source>
        <dbReference type="Proteomes" id="UP001196915"/>
    </source>
</evidence>
<dbReference type="AlphaFoldDB" id="A0AAP2HHM3"/>
<protein>
    <submittedName>
        <fullName evidence="2">DUF692 domain-containing protein</fullName>
    </submittedName>
</protein>
<accession>A0AAP2HHM3</accession>